<dbReference type="PANTHER" id="PTHR22769">
    <property type="entry name" value="MUTT/NUDIX HYDROLASE"/>
    <property type="match status" value="1"/>
</dbReference>
<dbReference type="PANTHER" id="PTHR22769:SF56">
    <property type="entry name" value="8-OXO-DGDP PHOSPHATASE NUDT18"/>
    <property type="match status" value="1"/>
</dbReference>
<dbReference type="PROSITE" id="PS51462">
    <property type="entry name" value="NUDIX"/>
    <property type="match status" value="1"/>
</dbReference>
<name>A0A6P6XW51_DERPT</name>
<dbReference type="GO" id="GO:0044715">
    <property type="term" value="F:8-oxo-dGDP phosphatase activity"/>
    <property type="evidence" value="ECO:0007669"/>
    <property type="project" value="TreeGrafter"/>
</dbReference>
<dbReference type="Pfam" id="PF00293">
    <property type="entry name" value="NUDIX"/>
    <property type="match status" value="1"/>
</dbReference>
<dbReference type="InParanoid" id="A0A6P6XW51"/>
<accession>A0A6P6XW51</accession>
<dbReference type="Gene3D" id="3.90.79.10">
    <property type="entry name" value="Nucleoside Triphosphate Pyrophosphohydrolase"/>
    <property type="match status" value="1"/>
</dbReference>
<dbReference type="AlphaFoldDB" id="A0A6P6XW51"/>
<organism evidence="1 2">
    <name type="scientific">Dermatophagoides pteronyssinus</name>
    <name type="common">European house dust mite</name>
    <dbReference type="NCBI Taxonomy" id="6956"/>
    <lineage>
        <taxon>Eukaryota</taxon>
        <taxon>Metazoa</taxon>
        <taxon>Ecdysozoa</taxon>
        <taxon>Arthropoda</taxon>
        <taxon>Chelicerata</taxon>
        <taxon>Arachnida</taxon>
        <taxon>Acari</taxon>
        <taxon>Acariformes</taxon>
        <taxon>Sarcoptiformes</taxon>
        <taxon>Astigmata</taxon>
        <taxon>Psoroptidia</taxon>
        <taxon>Analgoidea</taxon>
        <taxon>Pyroglyphidae</taxon>
        <taxon>Dermatophagoidinae</taxon>
        <taxon>Dermatophagoides</taxon>
    </lineage>
</organism>
<dbReference type="Proteomes" id="UP000515146">
    <property type="component" value="Unplaced"/>
</dbReference>
<dbReference type="SUPFAM" id="SSF55811">
    <property type="entry name" value="Nudix"/>
    <property type="match status" value="1"/>
</dbReference>
<dbReference type="KEGG" id="dpte:113791511"/>
<protein>
    <submittedName>
        <fullName evidence="2">8-oxo-dGDP phosphatase NUDT18-like</fullName>
    </submittedName>
</protein>
<gene>
    <name evidence="2" type="primary">LOC113791511</name>
</gene>
<evidence type="ECO:0000313" key="1">
    <source>
        <dbReference type="Proteomes" id="UP000515146"/>
    </source>
</evidence>
<dbReference type="InterPro" id="IPR000086">
    <property type="entry name" value="NUDIX_hydrolase_dom"/>
</dbReference>
<dbReference type="OMA" id="FPTCEIN"/>
<dbReference type="GO" id="GO:0044716">
    <property type="term" value="F:8-oxo-GDP phosphatase activity"/>
    <property type="evidence" value="ECO:0007669"/>
    <property type="project" value="TreeGrafter"/>
</dbReference>
<proteinExistence type="predicted"/>
<keyword evidence="1" id="KW-1185">Reference proteome</keyword>
<dbReference type="InterPro" id="IPR015797">
    <property type="entry name" value="NUDIX_hydrolase-like_dom_sf"/>
</dbReference>
<sequence>MGSSSIESIDSQINKIESILNGIITDNLDKEFLQVDYTLRQQNDESIARGIDPKVSNEFGPKIGLNVTFIVTAIIFNEQQEVLMIQEARSACAGSWYLPAGRVQPTELLETAIERAVLAESGLCFEPISIIKVESSHGNWFRFVYTGRITGGQLKTASKADEQSLQACYVNDVDNLALRSRDCLPLIEFARDYYRNGQSWHLPQLICKRYVPNLYLRLVVAVWDQKINKHRVIIAHSLSPHLPICQLNPTRSVHSTLKRFMQYIFGGNDGISNSSLVPPHKPVGLIAIEHDIANHSDQYDGLCLTLLVHCKHPDSPLHNAFTWTTLSNTGELLLAEKLSSRHKTIAHSVL</sequence>
<evidence type="ECO:0000313" key="2">
    <source>
        <dbReference type="RefSeq" id="XP_027197101.1"/>
    </source>
</evidence>
<dbReference type="FunCoup" id="A0A6P6XW51">
    <property type="interactions" value="504"/>
</dbReference>
<dbReference type="RefSeq" id="XP_027197101.1">
    <property type="nucleotide sequence ID" value="XM_027341300.1"/>
</dbReference>
<dbReference type="OrthoDB" id="10005910at2759"/>
<reference evidence="2" key="1">
    <citation type="submission" date="2025-08" db="UniProtKB">
        <authorList>
            <consortium name="RefSeq"/>
        </authorList>
    </citation>
    <scope>IDENTIFICATION</scope>
    <source>
        <strain evidence="2">Airmid</strain>
    </source>
</reference>